<feature type="compositionally biased region" description="Low complexity" evidence="1">
    <location>
        <begin position="11"/>
        <end position="26"/>
    </location>
</feature>
<keyword evidence="3" id="KW-1185">Reference proteome</keyword>
<reference evidence="2 3" key="1">
    <citation type="submission" date="2018-04" db="EMBL/GenBank/DDBJ databases">
        <title>WGS assembly of Panicum hallii var. hallii HAL2.</title>
        <authorList>
            <person name="Lovell J."/>
            <person name="Jenkins J."/>
            <person name="Lowry D."/>
            <person name="Mamidi S."/>
            <person name="Sreedasyam A."/>
            <person name="Weng X."/>
            <person name="Barry K."/>
            <person name="Bonette J."/>
            <person name="Campitelli B."/>
            <person name="Daum C."/>
            <person name="Gordon S."/>
            <person name="Gould B."/>
            <person name="Lipzen A."/>
            <person name="MacQueen A."/>
            <person name="Palacio-Mejia J."/>
            <person name="Plott C."/>
            <person name="Shakirov E."/>
            <person name="Shu S."/>
            <person name="Yoshinaga Y."/>
            <person name="Zane M."/>
            <person name="Rokhsar D."/>
            <person name="Grimwood J."/>
            <person name="Schmutz J."/>
            <person name="Juenger T."/>
        </authorList>
    </citation>
    <scope>NUCLEOTIDE SEQUENCE [LARGE SCALE GENOMIC DNA]</scope>
    <source>
        <strain evidence="3">cv. HAL2</strain>
    </source>
</reference>
<feature type="region of interest" description="Disordered" evidence="1">
    <location>
        <begin position="1"/>
        <end position="51"/>
    </location>
</feature>
<proteinExistence type="predicted"/>
<feature type="compositionally biased region" description="Basic residues" evidence="1">
    <location>
        <begin position="109"/>
        <end position="123"/>
    </location>
</feature>
<dbReference type="Proteomes" id="UP000244336">
    <property type="component" value="Chromosome 5"/>
</dbReference>
<evidence type="ECO:0000313" key="3">
    <source>
        <dbReference type="Proteomes" id="UP000244336"/>
    </source>
</evidence>
<protein>
    <submittedName>
        <fullName evidence="2">Uncharacterized protein</fullName>
    </submittedName>
</protein>
<feature type="compositionally biased region" description="Basic and acidic residues" evidence="1">
    <location>
        <begin position="130"/>
        <end position="141"/>
    </location>
</feature>
<feature type="region of interest" description="Disordered" evidence="1">
    <location>
        <begin position="109"/>
        <end position="141"/>
    </location>
</feature>
<name>A0A2T7DG52_9POAL</name>
<dbReference type="Gramene" id="PUZ54545">
    <property type="protein sequence ID" value="PUZ54545"/>
    <property type="gene ID" value="GQ55_5G140500"/>
</dbReference>
<evidence type="ECO:0000313" key="2">
    <source>
        <dbReference type="EMBL" id="PUZ54545.1"/>
    </source>
</evidence>
<dbReference type="AlphaFoldDB" id="A0A2T7DG52"/>
<organism evidence="2 3">
    <name type="scientific">Panicum hallii var. hallii</name>
    <dbReference type="NCBI Taxonomy" id="1504633"/>
    <lineage>
        <taxon>Eukaryota</taxon>
        <taxon>Viridiplantae</taxon>
        <taxon>Streptophyta</taxon>
        <taxon>Embryophyta</taxon>
        <taxon>Tracheophyta</taxon>
        <taxon>Spermatophyta</taxon>
        <taxon>Magnoliopsida</taxon>
        <taxon>Liliopsida</taxon>
        <taxon>Poales</taxon>
        <taxon>Poaceae</taxon>
        <taxon>PACMAD clade</taxon>
        <taxon>Panicoideae</taxon>
        <taxon>Panicodae</taxon>
        <taxon>Paniceae</taxon>
        <taxon>Panicinae</taxon>
        <taxon>Panicum</taxon>
        <taxon>Panicum sect. Panicum</taxon>
    </lineage>
</organism>
<accession>A0A2T7DG52</accession>
<sequence length="141" mass="15296">MQRRRAHGQPPATGGSSSPASRSTCSLTPRSRHQILRAPPPPLPCQHRGLPRRPPCLRATAALPVPPQPRVACPLPPRWVHPPPAPARSRLACADCRLARDAATQGACARRRSARSTPSRHHLALVLGQRRGDAEGRRGER</sequence>
<gene>
    <name evidence="2" type="ORF">GQ55_5G140500</name>
</gene>
<evidence type="ECO:0000256" key="1">
    <source>
        <dbReference type="SAM" id="MobiDB-lite"/>
    </source>
</evidence>
<dbReference type="EMBL" id="CM009753">
    <property type="protein sequence ID" value="PUZ54545.1"/>
    <property type="molecule type" value="Genomic_DNA"/>
</dbReference>